<dbReference type="Proteomes" id="UP000694888">
    <property type="component" value="Unplaced"/>
</dbReference>
<evidence type="ECO:0000259" key="1">
    <source>
        <dbReference type="PROSITE" id="PS50234"/>
    </source>
</evidence>
<sequence>MAITHGGVVKQETVTVCKQRPIELGIVLDSSSSISYKDFQKSIDFLQDFVSQYDIGDGRNDVRVSLITFGKGIYRQDAFDLTSYSTKDALMEAIAQVPHRVGLYTSTGEAIEYMSQTQLSMDVSRPWAKRISIVITDGNSQLWRQTRDASQAARDSGIDIYAVGVGRVRREELLRIAGDEKNKSSNTDRLPHFLAPILNKVCKLNLNDLSSAKPLSHTEMGLSL</sequence>
<gene>
    <name evidence="3" type="primary">LOC101856140</name>
</gene>
<dbReference type="CDD" id="cd01450">
    <property type="entry name" value="vWFA_subfamily_ECM"/>
    <property type="match status" value="1"/>
</dbReference>
<dbReference type="Gene3D" id="3.40.50.410">
    <property type="entry name" value="von Willebrand factor, type A domain"/>
    <property type="match status" value="1"/>
</dbReference>
<organism evidence="2 3">
    <name type="scientific">Aplysia californica</name>
    <name type="common">California sea hare</name>
    <dbReference type="NCBI Taxonomy" id="6500"/>
    <lineage>
        <taxon>Eukaryota</taxon>
        <taxon>Metazoa</taxon>
        <taxon>Spiralia</taxon>
        <taxon>Lophotrochozoa</taxon>
        <taxon>Mollusca</taxon>
        <taxon>Gastropoda</taxon>
        <taxon>Heterobranchia</taxon>
        <taxon>Euthyneura</taxon>
        <taxon>Tectipleura</taxon>
        <taxon>Aplysiida</taxon>
        <taxon>Aplysioidea</taxon>
        <taxon>Aplysiidae</taxon>
        <taxon>Aplysia</taxon>
    </lineage>
</organism>
<dbReference type="GeneID" id="101856140"/>
<dbReference type="InterPro" id="IPR052229">
    <property type="entry name" value="Collagen-VI/PIF"/>
</dbReference>
<dbReference type="RefSeq" id="XP_012934979.2">
    <property type="nucleotide sequence ID" value="XM_013079525.2"/>
</dbReference>
<accession>A0ABM0ZUY6</accession>
<proteinExistence type="predicted"/>
<keyword evidence="2" id="KW-1185">Reference proteome</keyword>
<reference evidence="3" key="1">
    <citation type="submission" date="2025-08" db="UniProtKB">
        <authorList>
            <consortium name="RefSeq"/>
        </authorList>
    </citation>
    <scope>IDENTIFICATION</scope>
</reference>
<feature type="domain" description="VWFA" evidence="1">
    <location>
        <begin position="23"/>
        <end position="201"/>
    </location>
</feature>
<evidence type="ECO:0000313" key="3">
    <source>
        <dbReference type="RefSeq" id="XP_012934979.2"/>
    </source>
</evidence>
<dbReference type="PANTHER" id="PTHR22588:SF3">
    <property type="entry name" value="VWFA DOMAIN-CONTAINING PROTEIN"/>
    <property type="match status" value="1"/>
</dbReference>
<dbReference type="InterPro" id="IPR002035">
    <property type="entry name" value="VWF_A"/>
</dbReference>
<dbReference type="SUPFAM" id="SSF53300">
    <property type="entry name" value="vWA-like"/>
    <property type="match status" value="1"/>
</dbReference>
<dbReference type="InterPro" id="IPR036465">
    <property type="entry name" value="vWFA_dom_sf"/>
</dbReference>
<dbReference type="PROSITE" id="PS50234">
    <property type="entry name" value="VWFA"/>
    <property type="match status" value="1"/>
</dbReference>
<protein>
    <submittedName>
        <fullName evidence="3">Cartilage matrix protein</fullName>
    </submittedName>
</protein>
<dbReference type="Pfam" id="PF00092">
    <property type="entry name" value="VWA"/>
    <property type="match status" value="1"/>
</dbReference>
<dbReference type="SMART" id="SM00327">
    <property type="entry name" value="VWA"/>
    <property type="match status" value="1"/>
</dbReference>
<dbReference type="PANTHER" id="PTHR22588">
    <property type="entry name" value="VWFA DOMAIN-CONTAINING PROTEIN"/>
    <property type="match status" value="1"/>
</dbReference>
<name>A0ABM0ZUY6_APLCA</name>
<evidence type="ECO:0000313" key="2">
    <source>
        <dbReference type="Proteomes" id="UP000694888"/>
    </source>
</evidence>